<evidence type="ECO:0000313" key="3">
    <source>
        <dbReference type="Proteomes" id="UP000612349"/>
    </source>
</evidence>
<dbReference type="EMBL" id="BMIP01000009">
    <property type="protein sequence ID" value="GGD80592.1"/>
    <property type="molecule type" value="Genomic_DNA"/>
</dbReference>
<accession>A0A917DXV9</accession>
<reference evidence="2" key="1">
    <citation type="journal article" date="2014" name="Int. J. Syst. Evol. Microbiol.">
        <title>Complete genome sequence of Corynebacterium casei LMG S-19264T (=DSM 44701T), isolated from a smear-ripened cheese.</title>
        <authorList>
            <consortium name="US DOE Joint Genome Institute (JGI-PGF)"/>
            <person name="Walter F."/>
            <person name="Albersmeier A."/>
            <person name="Kalinowski J."/>
            <person name="Ruckert C."/>
        </authorList>
    </citation>
    <scope>NUCLEOTIDE SEQUENCE</scope>
    <source>
        <strain evidence="2">CGMCC 1.15360</strain>
    </source>
</reference>
<organism evidence="2 3">
    <name type="scientific">Croceicoccus mobilis</name>
    <dbReference type="NCBI Taxonomy" id="1703339"/>
    <lineage>
        <taxon>Bacteria</taxon>
        <taxon>Pseudomonadati</taxon>
        <taxon>Pseudomonadota</taxon>
        <taxon>Alphaproteobacteria</taxon>
        <taxon>Sphingomonadales</taxon>
        <taxon>Erythrobacteraceae</taxon>
        <taxon>Croceicoccus</taxon>
    </lineage>
</organism>
<dbReference type="InterPro" id="IPR013022">
    <property type="entry name" value="Xyl_isomerase-like_TIM-brl"/>
</dbReference>
<feature type="domain" description="Xylose isomerase-like TIM barrel" evidence="1">
    <location>
        <begin position="22"/>
        <end position="262"/>
    </location>
</feature>
<evidence type="ECO:0000259" key="1">
    <source>
        <dbReference type="Pfam" id="PF01261"/>
    </source>
</evidence>
<dbReference type="InterPro" id="IPR050312">
    <property type="entry name" value="IolE/XylAMocC-like"/>
</dbReference>
<dbReference type="SUPFAM" id="SSF51658">
    <property type="entry name" value="Xylose isomerase-like"/>
    <property type="match status" value="1"/>
</dbReference>
<proteinExistence type="predicted"/>
<dbReference type="PANTHER" id="PTHR12110:SF48">
    <property type="entry name" value="BLL3656 PROTEIN"/>
    <property type="match status" value="1"/>
</dbReference>
<name>A0A917DXV9_9SPHN</name>
<dbReference type="Proteomes" id="UP000612349">
    <property type="component" value="Unassembled WGS sequence"/>
</dbReference>
<dbReference type="PANTHER" id="PTHR12110">
    <property type="entry name" value="HYDROXYPYRUVATE ISOMERASE"/>
    <property type="match status" value="1"/>
</dbReference>
<comment type="caution">
    <text evidence="2">The sequence shown here is derived from an EMBL/GenBank/DDBJ whole genome shotgun (WGS) entry which is preliminary data.</text>
</comment>
<dbReference type="Gene3D" id="3.20.20.150">
    <property type="entry name" value="Divalent-metal-dependent TIM barrel enzymes"/>
    <property type="match status" value="1"/>
</dbReference>
<dbReference type="Pfam" id="PF01261">
    <property type="entry name" value="AP_endonuc_2"/>
    <property type="match status" value="1"/>
</dbReference>
<protein>
    <recommendedName>
        <fullName evidence="1">Xylose isomerase-like TIM barrel domain-containing protein</fullName>
    </recommendedName>
</protein>
<evidence type="ECO:0000313" key="2">
    <source>
        <dbReference type="EMBL" id="GGD80592.1"/>
    </source>
</evidence>
<dbReference type="InterPro" id="IPR036237">
    <property type="entry name" value="Xyl_isomerase-like_sf"/>
</dbReference>
<dbReference type="AlphaFoldDB" id="A0A917DXV9"/>
<reference evidence="2" key="2">
    <citation type="submission" date="2020-09" db="EMBL/GenBank/DDBJ databases">
        <authorList>
            <person name="Sun Q."/>
            <person name="Zhou Y."/>
        </authorList>
    </citation>
    <scope>NUCLEOTIDE SEQUENCE</scope>
    <source>
        <strain evidence="2">CGMCC 1.15360</strain>
    </source>
</reference>
<keyword evidence="3" id="KW-1185">Reference proteome</keyword>
<gene>
    <name evidence="2" type="ORF">GCM10010990_33100</name>
</gene>
<sequence>MAEGARPAADAGPCPIPIERRVAAAVAAGFAGIGLNRADYEALIAQHGAAGLARVLGDGGVRHVELETVTGWWNDDPDGTCWRAAYDAMLSFCAHFPVRQIKLNGEFSAVPASIESMRAGFVRLAESAAQAGTIAALEPVAFSNVRNAATARLIVANSAGHGGGVMLDCWHFARRGIAPDDLGGLTGAEICGVEISNIAPDIVGSLFEDTVDHRRLPDEGVYDVAAFLRAVGDAGYAGPIGCEVLSIRLREMPIEAAMQTAADSARRTLNAVAMVRT</sequence>